<evidence type="ECO:0000256" key="8">
    <source>
        <dbReference type="ARBA" id="ARBA00022989"/>
    </source>
</evidence>
<comment type="subcellular location">
    <subcellularLocation>
        <location evidence="12">Cell membrane</location>
        <topology evidence="12">Multi-pass membrane protein</topology>
    </subcellularLocation>
    <subcellularLocation>
        <location evidence="1">Membrane</location>
        <topology evidence="1">Multi-pass membrane protein</topology>
    </subcellularLocation>
</comment>
<comment type="cofactor">
    <cofactor evidence="12 14">
        <name>Mg(2+)</name>
        <dbReference type="ChEBI" id="CHEBI:18420"/>
    </cofactor>
</comment>
<keyword evidence="3 12" id="KW-0132">Cell division</keyword>
<dbReference type="GO" id="GO:0071555">
    <property type="term" value="P:cell wall organization"/>
    <property type="evidence" value="ECO:0007669"/>
    <property type="project" value="UniProtKB-KW"/>
</dbReference>
<dbReference type="PANTHER" id="PTHR22926:SF5">
    <property type="entry name" value="PHOSPHO-N-ACETYLMURAMOYL-PENTAPEPTIDE-TRANSFERASE HOMOLOG"/>
    <property type="match status" value="1"/>
</dbReference>
<dbReference type="AlphaFoldDB" id="A0A9X1TBC9"/>
<feature type="transmembrane region" description="Helical" evidence="12">
    <location>
        <begin position="277"/>
        <end position="294"/>
    </location>
</feature>
<evidence type="ECO:0000313" key="16">
    <source>
        <dbReference type="Proteomes" id="UP001139700"/>
    </source>
</evidence>
<keyword evidence="11 12" id="KW-0961">Cell wall biogenesis/degradation</keyword>
<dbReference type="GO" id="GO:0046872">
    <property type="term" value="F:metal ion binding"/>
    <property type="evidence" value="ECO:0007669"/>
    <property type="project" value="UniProtKB-KW"/>
</dbReference>
<keyword evidence="12 14" id="KW-0479">Metal-binding</keyword>
<proteinExistence type="inferred from homology"/>
<evidence type="ECO:0000256" key="12">
    <source>
        <dbReference type="HAMAP-Rule" id="MF_00038"/>
    </source>
</evidence>
<evidence type="ECO:0000256" key="5">
    <source>
        <dbReference type="ARBA" id="ARBA00022692"/>
    </source>
</evidence>
<evidence type="ECO:0000313" key="15">
    <source>
        <dbReference type="EMBL" id="MCF0042423.1"/>
    </source>
</evidence>
<dbReference type="CDD" id="cd06852">
    <property type="entry name" value="GT_MraY"/>
    <property type="match status" value="1"/>
</dbReference>
<evidence type="ECO:0000256" key="14">
    <source>
        <dbReference type="PIRSR" id="PIRSR600715-1"/>
    </source>
</evidence>
<comment type="caution">
    <text evidence="15">The sequence shown here is derived from an EMBL/GenBank/DDBJ whole genome shotgun (WGS) entry which is preliminary data.</text>
</comment>
<feature type="binding site" evidence="14">
    <location>
        <position position="230"/>
    </location>
    <ligand>
        <name>Mg(2+)</name>
        <dbReference type="ChEBI" id="CHEBI:18420"/>
    </ligand>
</feature>
<dbReference type="GO" id="GO:0008360">
    <property type="term" value="P:regulation of cell shape"/>
    <property type="evidence" value="ECO:0007669"/>
    <property type="project" value="UniProtKB-KW"/>
</dbReference>
<evidence type="ECO:0000256" key="4">
    <source>
        <dbReference type="ARBA" id="ARBA00022679"/>
    </source>
</evidence>
<feature type="transmembrane region" description="Helical" evidence="12">
    <location>
        <begin position="382"/>
        <end position="401"/>
    </location>
</feature>
<gene>
    <name evidence="12 15" type="primary">mraY</name>
    <name evidence="15" type="ORF">LXM24_20130</name>
</gene>
<keyword evidence="16" id="KW-1185">Reference proteome</keyword>
<comment type="pathway">
    <text evidence="12">Cell wall biogenesis; peptidoglycan biosynthesis.</text>
</comment>
<dbReference type="GO" id="GO:0008963">
    <property type="term" value="F:phospho-N-acetylmuramoyl-pentapeptide-transferase activity"/>
    <property type="evidence" value="ECO:0007669"/>
    <property type="project" value="UniProtKB-UniRule"/>
</dbReference>
<keyword evidence="6 12" id="KW-0133">Cell shape</keyword>
<dbReference type="InterPro" id="IPR018480">
    <property type="entry name" value="PNAcMuramoyl-5peptid_Trfase_CS"/>
</dbReference>
<feature type="transmembrane region" description="Helical" evidence="12">
    <location>
        <begin position="328"/>
        <end position="351"/>
    </location>
</feature>
<dbReference type="NCBIfam" id="TIGR00445">
    <property type="entry name" value="mraY"/>
    <property type="match status" value="1"/>
</dbReference>
<feature type="transmembrane region" description="Helical" evidence="12">
    <location>
        <begin position="99"/>
        <end position="120"/>
    </location>
</feature>
<reference evidence="15" key="1">
    <citation type="submission" date="2021-12" db="EMBL/GenBank/DDBJ databases">
        <title>Novel species in genus Dyadobacter.</title>
        <authorList>
            <person name="Ma C."/>
        </authorList>
    </citation>
    <scope>NUCLEOTIDE SEQUENCE</scope>
    <source>
        <strain evidence="15">CY399</strain>
    </source>
</reference>
<feature type="transmembrane region" description="Helical" evidence="12">
    <location>
        <begin position="20"/>
        <end position="43"/>
    </location>
</feature>
<feature type="transmembrane region" description="Helical" evidence="12">
    <location>
        <begin position="132"/>
        <end position="152"/>
    </location>
</feature>
<comment type="similarity">
    <text evidence="2 12">Belongs to the glycosyltransferase 4 family. MraY subfamily.</text>
</comment>
<evidence type="ECO:0000256" key="13">
    <source>
        <dbReference type="NCBIfam" id="TIGR00445"/>
    </source>
</evidence>
<dbReference type="GO" id="GO:0051301">
    <property type="term" value="P:cell division"/>
    <property type="evidence" value="ECO:0007669"/>
    <property type="project" value="UniProtKB-KW"/>
</dbReference>
<dbReference type="InterPro" id="IPR000715">
    <property type="entry name" value="Glycosyl_transferase_4"/>
</dbReference>
<evidence type="ECO:0000256" key="7">
    <source>
        <dbReference type="ARBA" id="ARBA00022984"/>
    </source>
</evidence>
<feature type="transmembrane region" description="Helical" evidence="12">
    <location>
        <begin position="238"/>
        <end position="257"/>
    </location>
</feature>
<organism evidence="15 16">
    <name type="scientific">Dyadobacter fanqingshengii</name>
    <dbReference type="NCBI Taxonomy" id="2906443"/>
    <lineage>
        <taxon>Bacteria</taxon>
        <taxon>Pseudomonadati</taxon>
        <taxon>Bacteroidota</taxon>
        <taxon>Cytophagia</taxon>
        <taxon>Cytophagales</taxon>
        <taxon>Spirosomataceae</taxon>
        <taxon>Dyadobacter</taxon>
    </lineage>
</organism>
<evidence type="ECO:0000256" key="3">
    <source>
        <dbReference type="ARBA" id="ARBA00022618"/>
    </source>
</evidence>
<dbReference type="RefSeq" id="WP_234615267.1">
    <property type="nucleotide sequence ID" value="NZ_CP098806.1"/>
</dbReference>
<keyword evidence="5 12" id="KW-0812">Transmembrane</keyword>
<keyword evidence="4 12" id="KW-0808">Transferase</keyword>
<evidence type="ECO:0000256" key="6">
    <source>
        <dbReference type="ARBA" id="ARBA00022960"/>
    </source>
</evidence>
<protein>
    <recommendedName>
        <fullName evidence="12 13">Phospho-N-acetylmuramoyl-pentapeptide-transferase</fullName>
        <ecNumber evidence="12 13">2.7.8.13</ecNumber>
    </recommendedName>
    <alternativeName>
        <fullName evidence="12">UDP-MurNAc-pentapeptide phosphotransferase</fullName>
    </alternativeName>
</protein>
<evidence type="ECO:0000256" key="11">
    <source>
        <dbReference type="ARBA" id="ARBA00023316"/>
    </source>
</evidence>
<feature type="transmembrane region" description="Helical" evidence="12">
    <location>
        <begin position="209"/>
        <end position="226"/>
    </location>
</feature>
<comment type="function">
    <text evidence="12">Catalyzes the initial step of the lipid cycle reactions in the biosynthesis of the cell wall peptidoglycan: transfers peptidoglycan precursor phospho-MurNAc-pentapeptide from UDP-MurNAc-pentapeptide onto the lipid carrier undecaprenyl phosphate, yielding undecaprenyl-pyrophosphoryl-MurNAc-pentapeptide, known as lipid I.</text>
</comment>
<sequence length="404" mass="45082">MLYYFFEYLDKHFNIPGAGVFQYISFRALGSTVLSLFIAATYGKTIINYLRKKQMGETIRDLGLAGQMEKAGTPTMGGFIILASLLIPVLLFAKLSNVYIVLLIITALWTGLIGFVDDYLKKFKNNKDGLHGRFKIVGQVGLGVIVGLTLSFNDNVRIRIYEQPLLSSNLGEIQRYRDIIHPTVTTIPFIKNNEFDYKALLFGWLPEEYTWVIYTIIAIFIITAVSNGANITDGIDGLAAGVSGIIALTLGVLAYLSGNTKFSQYLNIMYIPNSGELVIFCAAFIGACVGFLWYNAYPAQVFMGDTGSLMLGGVIAVIALAIRKEWLIPFMCGIFIAENLSVIVQVSYFKYTKRKYGEGRRVLLMSPLHHHYQKKGIHESKIVTRFWIVGIILAILTLATLKLR</sequence>
<name>A0A9X1TBC9_9BACT</name>
<evidence type="ECO:0000256" key="2">
    <source>
        <dbReference type="ARBA" id="ARBA00005583"/>
    </source>
</evidence>
<keyword evidence="8 12" id="KW-1133">Transmembrane helix</keyword>
<keyword evidence="12 14" id="KW-0460">Magnesium</keyword>
<comment type="catalytic activity">
    <reaction evidence="12">
        <text>UDP-N-acetyl-alpha-D-muramoyl-L-alanyl-gamma-D-glutamyl-meso-2,6-diaminopimeloyl-D-alanyl-D-alanine + di-trans,octa-cis-undecaprenyl phosphate = di-trans,octa-cis-undecaprenyl diphospho-N-acetyl-alpha-D-muramoyl-L-alanyl-D-glutamyl-meso-2,6-diaminopimeloyl-D-alanyl-D-alanine + UMP</text>
        <dbReference type="Rhea" id="RHEA:28386"/>
        <dbReference type="ChEBI" id="CHEBI:57865"/>
        <dbReference type="ChEBI" id="CHEBI:60392"/>
        <dbReference type="ChEBI" id="CHEBI:61386"/>
        <dbReference type="ChEBI" id="CHEBI:61387"/>
        <dbReference type="EC" id="2.7.8.13"/>
    </reaction>
</comment>
<dbReference type="InterPro" id="IPR003524">
    <property type="entry name" value="PNAcMuramoyl-5peptid_Trfase"/>
</dbReference>
<evidence type="ECO:0000256" key="10">
    <source>
        <dbReference type="ARBA" id="ARBA00023306"/>
    </source>
</evidence>
<keyword evidence="7 12" id="KW-0573">Peptidoglycan synthesis</keyword>
<accession>A0A9X1TBC9</accession>
<dbReference type="GO" id="GO:0005886">
    <property type="term" value="C:plasma membrane"/>
    <property type="evidence" value="ECO:0007669"/>
    <property type="project" value="UniProtKB-SubCell"/>
</dbReference>
<dbReference type="EMBL" id="JAJTTA010000003">
    <property type="protein sequence ID" value="MCF0042423.1"/>
    <property type="molecule type" value="Genomic_DNA"/>
</dbReference>
<dbReference type="Proteomes" id="UP001139700">
    <property type="component" value="Unassembled WGS sequence"/>
</dbReference>
<dbReference type="HAMAP" id="MF_00038">
    <property type="entry name" value="MraY"/>
    <property type="match status" value="1"/>
</dbReference>
<dbReference type="PANTHER" id="PTHR22926">
    <property type="entry name" value="PHOSPHO-N-ACETYLMURAMOYL-PENTAPEPTIDE-TRANSFERASE"/>
    <property type="match status" value="1"/>
</dbReference>
<feature type="transmembrane region" description="Helical" evidence="12">
    <location>
        <begin position="301"/>
        <end position="322"/>
    </location>
</feature>
<dbReference type="EC" id="2.7.8.13" evidence="12 13"/>
<dbReference type="GO" id="GO:0009252">
    <property type="term" value="P:peptidoglycan biosynthetic process"/>
    <property type="evidence" value="ECO:0007669"/>
    <property type="project" value="UniProtKB-UniRule"/>
</dbReference>
<keyword evidence="12" id="KW-1003">Cell membrane</keyword>
<keyword evidence="9 12" id="KW-0472">Membrane</keyword>
<dbReference type="Pfam" id="PF00953">
    <property type="entry name" value="Glycos_transf_4"/>
    <property type="match status" value="1"/>
</dbReference>
<feature type="binding site" evidence="14">
    <location>
        <position position="305"/>
    </location>
    <ligand>
        <name>Mg(2+)</name>
        <dbReference type="ChEBI" id="CHEBI:18420"/>
    </ligand>
</feature>
<evidence type="ECO:0000256" key="9">
    <source>
        <dbReference type="ARBA" id="ARBA00023136"/>
    </source>
</evidence>
<feature type="transmembrane region" description="Helical" evidence="12">
    <location>
        <begin position="76"/>
        <end position="93"/>
    </location>
</feature>
<evidence type="ECO:0000256" key="1">
    <source>
        <dbReference type="ARBA" id="ARBA00004141"/>
    </source>
</evidence>
<keyword evidence="10 12" id="KW-0131">Cell cycle</keyword>
<dbReference type="PROSITE" id="PS01348">
    <property type="entry name" value="MRAY_2"/>
    <property type="match status" value="1"/>
</dbReference>